<protein>
    <recommendedName>
        <fullName evidence="1">Tubulin binding cofactor C-like domain-containing protein</fullName>
    </recommendedName>
</protein>
<sequence>SQSKLPLNDYYLLVSWTNNEIRHIIIVVIRQCIEIRKCYNVTIVFGSIEITLKITDCKNVSISVVCRRLVINQCRSSSFYILIPTGPLVKFNLLKFIICSL</sequence>
<dbReference type="Proteomes" id="UP000677228">
    <property type="component" value="Unassembled WGS sequence"/>
</dbReference>
<reference evidence="3" key="1">
    <citation type="submission" date="2021-02" db="EMBL/GenBank/DDBJ databases">
        <authorList>
            <person name="Nowell W R."/>
        </authorList>
    </citation>
    <scope>NUCLEOTIDE SEQUENCE</scope>
</reference>
<dbReference type="InterPro" id="IPR012945">
    <property type="entry name" value="Tubulin-bd_cofactor_C_dom"/>
</dbReference>
<name>A0A8S2UEZ0_9BILA</name>
<dbReference type="AlphaFoldDB" id="A0A8S2UEZ0"/>
<dbReference type="Pfam" id="PF07986">
    <property type="entry name" value="TBCC"/>
    <property type="match status" value="1"/>
</dbReference>
<feature type="non-terminal residue" evidence="3">
    <location>
        <position position="101"/>
    </location>
</feature>
<dbReference type="Proteomes" id="UP000682733">
    <property type="component" value="Unassembled WGS sequence"/>
</dbReference>
<dbReference type="Gene3D" id="2.160.20.70">
    <property type="match status" value="1"/>
</dbReference>
<organism evidence="3 4">
    <name type="scientific">Didymodactylos carnosus</name>
    <dbReference type="NCBI Taxonomy" id="1234261"/>
    <lineage>
        <taxon>Eukaryota</taxon>
        <taxon>Metazoa</taxon>
        <taxon>Spiralia</taxon>
        <taxon>Gnathifera</taxon>
        <taxon>Rotifera</taxon>
        <taxon>Eurotatoria</taxon>
        <taxon>Bdelloidea</taxon>
        <taxon>Philodinida</taxon>
        <taxon>Philodinidae</taxon>
        <taxon>Didymodactylos</taxon>
    </lineage>
</organism>
<evidence type="ECO:0000313" key="4">
    <source>
        <dbReference type="Proteomes" id="UP000682733"/>
    </source>
</evidence>
<evidence type="ECO:0000259" key="1">
    <source>
        <dbReference type="Pfam" id="PF07986"/>
    </source>
</evidence>
<dbReference type="EMBL" id="CAJOBA010062000">
    <property type="protein sequence ID" value="CAF4334879.1"/>
    <property type="molecule type" value="Genomic_DNA"/>
</dbReference>
<gene>
    <name evidence="2" type="ORF">OVA965_LOCUS39018</name>
    <name evidence="3" type="ORF">TMI583_LOCUS40268</name>
</gene>
<evidence type="ECO:0000313" key="2">
    <source>
        <dbReference type="EMBL" id="CAF1545848.1"/>
    </source>
</evidence>
<accession>A0A8S2UEZ0</accession>
<dbReference type="EMBL" id="CAJNOK010039597">
    <property type="protein sequence ID" value="CAF1545848.1"/>
    <property type="molecule type" value="Genomic_DNA"/>
</dbReference>
<proteinExistence type="predicted"/>
<dbReference type="InterPro" id="IPR016098">
    <property type="entry name" value="CAP/MinC_C"/>
</dbReference>
<evidence type="ECO:0000313" key="3">
    <source>
        <dbReference type="EMBL" id="CAF4334879.1"/>
    </source>
</evidence>
<comment type="caution">
    <text evidence="3">The sequence shown here is derived from an EMBL/GenBank/DDBJ whole genome shotgun (WGS) entry which is preliminary data.</text>
</comment>
<feature type="domain" description="Tubulin binding cofactor C-like" evidence="1">
    <location>
        <begin position="24"/>
        <end position="90"/>
    </location>
</feature>